<proteinExistence type="predicted"/>
<keyword evidence="1" id="KW-0732">Signal</keyword>
<organism evidence="2 3">
    <name type="scientific">Elstera litoralis</name>
    <dbReference type="NCBI Taxonomy" id="552518"/>
    <lineage>
        <taxon>Bacteria</taxon>
        <taxon>Pseudomonadati</taxon>
        <taxon>Pseudomonadota</taxon>
        <taxon>Alphaproteobacteria</taxon>
        <taxon>Rhodospirillales</taxon>
        <taxon>Rhodospirillaceae</taxon>
        <taxon>Elstera</taxon>
    </lineage>
</organism>
<dbReference type="AlphaFoldDB" id="A0A0F3ISK2"/>
<evidence type="ECO:0000313" key="2">
    <source>
        <dbReference type="EMBL" id="KJV09725.1"/>
    </source>
</evidence>
<feature type="chain" id="PRO_5002462561" evidence="1">
    <location>
        <begin position="35"/>
        <end position="148"/>
    </location>
</feature>
<protein>
    <submittedName>
        <fullName evidence="2">Uncharacterized protein</fullName>
    </submittedName>
</protein>
<name>A0A0F3ISK2_9PROT</name>
<dbReference type="OrthoDB" id="7305318at2"/>
<dbReference type="Proteomes" id="UP000033774">
    <property type="component" value="Unassembled WGS sequence"/>
</dbReference>
<comment type="caution">
    <text evidence="2">The sequence shown here is derived from an EMBL/GenBank/DDBJ whole genome shotgun (WGS) entry which is preliminary data.</text>
</comment>
<dbReference type="EMBL" id="LAJY01000224">
    <property type="protein sequence ID" value="KJV09725.1"/>
    <property type="molecule type" value="Genomic_DNA"/>
</dbReference>
<reference evidence="2 3" key="1">
    <citation type="submission" date="2015-03" db="EMBL/GenBank/DDBJ databases">
        <title>Draft genome sequence of Elstera litoralis.</title>
        <authorList>
            <person name="Rahalkar M.C."/>
            <person name="Dhakephalkar P.K."/>
            <person name="Pore S.D."/>
            <person name="Arora P."/>
            <person name="Kapse N.G."/>
            <person name="Pandit P.S."/>
        </authorList>
    </citation>
    <scope>NUCLEOTIDE SEQUENCE [LARGE SCALE GENOMIC DNA]</scope>
    <source>
        <strain evidence="2 3">Dia-1</strain>
    </source>
</reference>
<dbReference type="RefSeq" id="WP_045775653.1">
    <property type="nucleotide sequence ID" value="NZ_LAJY01000224.1"/>
</dbReference>
<evidence type="ECO:0000256" key="1">
    <source>
        <dbReference type="SAM" id="SignalP"/>
    </source>
</evidence>
<feature type="signal peptide" evidence="1">
    <location>
        <begin position="1"/>
        <end position="34"/>
    </location>
</feature>
<sequence length="148" mass="15957">MVSFYLKTGTYKFGAALGVSAALFVLGLSVSAGAQIPSNQIPPKGVNKIVRTLLPSWQVGDLDKKLSQMCSLGRFNQRVAYKYSAHFQGPNGASLVGGAKGNGLNLFDPTGARQPGRDYWFYRDRTSNCIVYSAKVKPEQSAIQPPPS</sequence>
<evidence type="ECO:0000313" key="3">
    <source>
        <dbReference type="Proteomes" id="UP000033774"/>
    </source>
</evidence>
<accession>A0A0F3ISK2</accession>
<gene>
    <name evidence="2" type="ORF">VZ95_09635</name>
</gene>
<keyword evidence="3" id="KW-1185">Reference proteome</keyword>